<feature type="region of interest" description="Disordered" evidence="1">
    <location>
        <begin position="279"/>
        <end position="377"/>
    </location>
</feature>
<evidence type="ECO:0000256" key="1">
    <source>
        <dbReference type="SAM" id="MobiDB-lite"/>
    </source>
</evidence>
<reference evidence="2 3" key="1">
    <citation type="journal article" date="2019" name="Sci. Rep.">
        <title>A multi-omics analysis of the grapevine pathogen Lasiodiplodia theobromae reveals that temperature affects the expression of virulence- and pathogenicity-related genes.</title>
        <authorList>
            <person name="Felix C."/>
            <person name="Meneses R."/>
            <person name="Goncalves M.F.M."/>
            <person name="Tilleman L."/>
            <person name="Duarte A.S."/>
            <person name="Jorrin-Novo J.V."/>
            <person name="Van de Peer Y."/>
            <person name="Deforce D."/>
            <person name="Van Nieuwerburgh F."/>
            <person name="Esteves A.C."/>
            <person name="Alves A."/>
        </authorList>
    </citation>
    <scope>NUCLEOTIDE SEQUENCE [LARGE SCALE GENOMIC DNA]</scope>
    <source>
        <strain evidence="2 3">LA-SOL3</strain>
    </source>
</reference>
<feature type="compositionally biased region" description="Basic and acidic residues" evidence="1">
    <location>
        <begin position="279"/>
        <end position="318"/>
    </location>
</feature>
<name>A0A5N5CU15_9PEZI</name>
<dbReference type="Proteomes" id="UP000325902">
    <property type="component" value="Unassembled WGS sequence"/>
</dbReference>
<protein>
    <submittedName>
        <fullName evidence="2">Uncharacterized protein</fullName>
    </submittedName>
</protein>
<feature type="compositionally biased region" description="Polar residues" evidence="1">
    <location>
        <begin position="368"/>
        <end position="377"/>
    </location>
</feature>
<dbReference type="AlphaFoldDB" id="A0A5N5CU15"/>
<evidence type="ECO:0000313" key="3">
    <source>
        <dbReference type="Proteomes" id="UP000325902"/>
    </source>
</evidence>
<gene>
    <name evidence="2" type="ORF">DBV05_g12477</name>
</gene>
<feature type="compositionally biased region" description="Low complexity" evidence="1">
    <location>
        <begin position="1"/>
        <end position="18"/>
    </location>
</feature>
<feature type="compositionally biased region" description="Basic and acidic residues" evidence="1">
    <location>
        <begin position="333"/>
        <end position="362"/>
    </location>
</feature>
<accession>A0A5N5CU15</accession>
<evidence type="ECO:0000313" key="2">
    <source>
        <dbReference type="EMBL" id="KAB2568847.1"/>
    </source>
</evidence>
<dbReference type="EMBL" id="VCHE01000263">
    <property type="protein sequence ID" value="KAB2568847.1"/>
    <property type="molecule type" value="Genomic_DNA"/>
</dbReference>
<organism evidence="2 3">
    <name type="scientific">Lasiodiplodia theobromae</name>
    <dbReference type="NCBI Taxonomy" id="45133"/>
    <lineage>
        <taxon>Eukaryota</taxon>
        <taxon>Fungi</taxon>
        <taxon>Dikarya</taxon>
        <taxon>Ascomycota</taxon>
        <taxon>Pezizomycotina</taxon>
        <taxon>Dothideomycetes</taxon>
        <taxon>Dothideomycetes incertae sedis</taxon>
        <taxon>Botryosphaeriales</taxon>
        <taxon>Botryosphaeriaceae</taxon>
        <taxon>Lasiodiplodia</taxon>
    </lineage>
</organism>
<comment type="caution">
    <text evidence="2">The sequence shown here is derived from an EMBL/GenBank/DDBJ whole genome shotgun (WGS) entry which is preliminary data.</text>
</comment>
<dbReference type="OrthoDB" id="10496892at2759"/>
<keyword evidence="3" id="KW-1185">Reference proteome</keyword>
<feature type="compositionally biased region" description="Basic residues" evidence="1">
    <location>
        <begin position="322"/>
        <end position="332"/>
    </location>
</feature>
<proteinExistence type="predicted"/>
<sequence>MSSTPSSASNNSGPAVGVAGSGGGRTTLKSPLIGMPAQERKALVDNTDKLTIVWTDADTSQTFFISDVPKRMLMLFSPAAARFFRSARDANNNGTAANKPQQKNKQPIYDLGTVAQLAPSAIKYVISALVSACRMPDYDDNSNGENNNSNTVNPDTAFMPPAYPEHYVLRHLKCFVAAQKLGVRCVRYAWRGAIMDAVRAANVTADEFVYMHRAFGEEGEPLLLRHVLHVVAYAELTDEEEHPETLKINRYVYGSQPSLAPVKKAVEVEVERKLVTREEERARRQAGWEERERARKEWAGRKERREVEEEEMQKKDAEQLLQKKKGGKKLAKRERLAKKQEKMEQARNGERALTDKEVEAMGKHHGPSTATVSNKLR</sequence>
<feature type="region of interest" description="Disordered" evidence="1">
    <location>
        <begin position="1"/>
        <end position="32"/>
    </location>
</feature>